<dbReference type="PROSITE" id="PS50929">
    <property type="entry name" value="ABC_TM1F"/>
    <property type="match status" value="1"/>
</dbReference>
<name>A0A4S2F2I4_9ACTN</name>
<dbReference type="Proteomes" id="UP000310263">
    <property type="component" value="Unassembled WGS sequence"/>
</dbReference>
<feature type="transmembrane region" description="Helical" evidence="9">
    <location>
        <begin position="21"/>
        <end position="42"/>
    </location>
</feature>
<keyword evidence="6 12" id="KW-0067">ATP-binding</keyword>
<evidence type="ECO:0000256" key="5">
    <source>
        <dbReference type="ARBA" id="ARBA00022741"/>
    </source>
</evidence>
<evidence type="ECO:0000256" key="2">
    <source>
        <dbReference type="ARBA" id="ARBA00022448"/>
    </source>
</evidence>
<dbReference type="AlphaFoldDB" id="A0A4S2F2I4"/>
<keyword evidence="2" id="KW-0813">Transport</keyword>
<evidence type="ECO:0000256" key="9">
    <source>
        <dbReference type="SAM" id="Phobius"/>
    </source>
</evidence>
<feature type="transmembrane region" description="Helical" evidence="9">
    <location>
        <begin position="277"/>
        <end position="298"/>
    </location>
</feature>
<dbReference type="CDD" id="cd18548">
    <property type="entry name" value="ABC_6TM_Tm287_like"/>
    <property type="match status" value="1"/>
</dbReference>
<feature type="transmembrane region" description="Helical" evidence="9">
    <location>
        <begin position="54"/>
        <end position="75"/>
    </location>
</feature>
<comment type="caution">
    <text evidence="12">The sequence shown here is derived from an EMBL/GenBank/DDBJ whole genome shotgun (WGS) entry which is preliminary data.</text>
</comment>
<evidence type="ECO:0000259" key="10">
    <source>
        <dbReference type="PROSITE" id="PS50893"/>
    </source>
</evidence>
<dbReference type="GO" id="GO:0005886">
    <property type="term" value="C:plasma membrane"/>
    <property type="evidence" value="ECO:0007669"/>
    <property type="project" value="UniProtKB-SubCell"/>
</dbReference>
<dbReference type="InterPro" id="IPR036640">
    <property type="entry name" value="ABC1_TM_sf"/>
</dbReference>
<dbReference type="EMBL" id="SRYE01000004">
    <property type="protein sequence ID" value="TGY61743.1"/>
    <property type="molecule type" value="Genomic_DNA"/>
</dbReference>
<dbReference type="GO" id="GO:0016887">
    <property type="term" value="F:ATP hydrolysis activity"/>
    <property type="evidence" value="ECO:0007669"/>
    <property type="project" value="InterPro"/>
</dbReference>
<keyword evidence="5" id="KW-0547">Nucleotide-binding</keyword>
<evidence type="ECO:0000256" key="4">
    <source>
        <dbReference type="ARBA" id="ARBA00022692"/>
    </source>
</evidence>
<evidence type="ECO:0000256" key="1">
    <source>
        <dbReference type="ARBA" id="ARBA00004651"/>
    </source>
</evidence>
<reference evidence="12 13" key="1">
    <citation type="submission" date="2019-04" db="EMBL/GenBank/DDBJ databases">
        <title>Microbes associate with the intestines of laboratory mice.</title>
        <authorList>
            <person name="Navarre W."/>
            <person name="Wong E."/>
            <person name="Huang K."/>
            <person name="Tropini C."/>
            <person name="Ng K."/>
            <person name="Yu B."/>
        </authorList>
    </citation>
    <scope>NUCLEOTIDE SEQUENCE [LARGE SCALE GENOMIC DNA]</scope>
    <source>
        <strain evidence="12 13">NM07_P-09</strain>
    </source>
</reference>
<dbReference type="Gene3D" id="1.20.1560.10">
    <property type="entry name" value="ABC transporter type 1, transmembrane domain"/>
    <property type="match status" value="1"/>
</dbReference>
<dbReference type="InterPro" id="IPR011527">
    <property type="entry name" value="ABC1_TM_dom"/>
</dbReference>
<keyword evidence="7 9" id="KW-1133">Transmembrane helix</keyword>
<feature type="transmembrane region" description="Helical" evidence="9">
    <location>
        <begin position="159"/>
        <end position="176"/>
    </location>
</feature>
<dbReference type="Pfam" id="PF00664">
    <property type="entry name" value="ABC_membrane"/>
    <property type="match status" value="1"/>
</dbReference>
<dbReference type="InterPro" id="IPR003439">
    <property type="entry name" value="ABC_transporter-like_ATP-bd"/>
</dbReference>
<dbReference type="SUPFAM" id="SSF90123">
    <property type="entry name" value="ABC transporter transmembrane region"/>
    <property type="match status" value="1"/>
</dbReference>
<accession>A0A4S2F2I4</accession>
<proteinExistence type="predicted"/>
<dbReference type="RefSeq" id="WP_136012875.1">
    <property type="nucleotide sequence ID" value="NZ_SRYE01000004.1"/>
</dbReference>
<evidence type="ECO:0000313" key="13">
    <source>
        <dbReference type="Proteomes" id="UP000310263"/>
    </source>
</evidence>
<dbReference type="Gene3D" id="3.40.50.300">
    <property type="entry name" value="P-loop containing nucleotide triphosphate hydrolases"/>
    <property type="match status" value="1"/>
</dbReference>
<dbReference type="InterPro" id="IPR017871">
    <property type="entry name" value="ABC_transporter-like_CS"/>
</dbReference>
<dbReference type="SUPFAM" id="SSF52540">
    <property type="entry name" value="P-loop containing nucleoside triphosphate hydrolases"/>
    <property type="match status" value="1"/>
</dbReference>
<feature type="transmembrane region" description="Helical" evidence="9">
    <location>
        <begin position="246"/>
        <end position="265"/>
    </location>
</feature>
<dbReference type="GO" id="GO:0005524">
    <property type="term" value="F:ATP binding"/>
    <property type="evidence" value="ECO:0007669"/>
    <property type="project" value="UniProtKB-KW"/>
</dbReference>
<comment type="subcellular location">
    <subcellularLocation>
        <location evidence="1">Cell membrane</location>
        <topology evidence="1">Multi-pass membrane protein</topology>
    </subcellularLocation>
</comment>
<feature type="domain" description="ABC transporter" evidence="10">
    <location>
        <begin position="335"/>
        <end position="570"/>
    </location>
</feature>
<dbReference type="OrthoDB" id="9806127at2"/>
<dbReference type="InterPro" id="IPR003593">
    <property type="entry name" value="AAA+_ATPase"/>
</dbReference>
<dbReference type="PANTHER" id="PTHR24221:SF276">
    <property type="entry name" value="ABC TRANSPORTER, ATP-BINDING_PERMEASE PROTEIN"/>
    <property type="match status" value="1"/>
</dbReference>
<dbReference type="PANTHER" id="PTHR24221">
    <property type="entry name" value="ATP-BINDING CASSETTE SUB-FAMILY B"/>
    <property type="match status" value="1"/>
</dbReference>
<evidence type="ECO:0000256" key="7">
    <source>
        <dbReference type="ARBA" id="ARBA00022989"/>
    </source>
</evidence>
<keyword evidence="4 9" id="KW-0812">Transmembrane</keyword>
<protein>
    <submittedName>
        <fullName evidence="12">ABC transporter ATP-binding protein</fullName>
    </submittedName>
</protein>
<evidence type="ECO:0000256" key="3">
    <source>
        <dbReference type="ARBA" id="ARBA00022475"/>
    </source>
</evidence>
<organism evidence="12 13">
    <name type="scientific">Muricaecibacterium torontonense</name>
    <dbReference type="NCBI Taxonomy" id="3032871"/>
    <lineage>
        <taxon>Bacteria</taxon>
        <taxon>Bacillati</taxon>
        <taxon>Actinomycetota</taxon>
        <taxon>Coriobacteriia</taxon>
        <taxon>Coriobacteriales</taxon>
        <taxon>Atopobiaceae</taxon>
        <taxon>Muricaecibacterium</taxon>
    </lineage>
</organism>
<dbReference type="PROSITE" id="PS00211">
    <property type="entry name" value="ABC_TRANSPORTER_1"/>
    <property type="match status" value="1"/>
</dbReference>
<evidence type="ECO:0000313" key="12">
    <source>
        <dbReference type="EMBL" id="TGY61743.1"/>
    </source>
</evidence>
<dbReference type="PROSITE" id="PS50893">
    <property type="entry name" value="ABC_TRANSPORTER_2"/>
    <property type="match status" value="1"/>
</dbReference>
<dbReference type="Pfam" id="PF00005">
    <property type="entry name" value="ABC_tran"/>
    <property type="match status" value="1"/>
</dbReference>
<dbReference type="InterPro" id="IPR039421">
    <property type="entry name" value="Type_1_exporter"/>
</dbReference>
<keyword evidence="13" id="KW-1185">Reference proteome</keyword>
<dbReference type="SMART" id="SM00382">
    <property type="entry name" value="AAA"/>
    <property type="match status" value="1"/>
</dbReference>
<dbReference type="InterPro" id="IPR027417">
    <property type="entry name" value="P-loop_NTPase"/>
</dbReference>
<evidence type="ECO:0000256" key="8">
    <source>
        <dbReference type="ARBA" id="ARBA00023136"/>
    </source>
</evidence>
<dbReference type="FunFam" id="3.40.50.300:FF:000854">
    <property type="entry name" value="Multidrug ABC transporter ATP-binding protein"/>
    <property type="match status" value="1"/>
</dbReference>
<keyword evidence="3" id="KW-1003">Cell membrane</keyword>
<keyword evidence="8 9" id="KW-0472">Membrane</keyword>
<gene>
    <name evidence="12" type="ORF">E5334_06990</name>
</gene>
<feature type="domain" description="ABC transmembrane type-1" evidence="11">
    <location>
        <begin position="18"/>
        <end position="300"/>
    </location>
</feature>
<feature type="transmembrane region" description="Helical" evidence="9">
    <location>
        <begin position="136"/>
        <end position="153"/>
    </location>
</feature>
<evidence type="ECO:0000256" key="6">
    <source>
        <dbReference type="ARBA" id="ARBA00022840"/>
    </source>
</evidence>
<sequence length="579" mass="62559">MRLPASARYLRPFKLYLVVGPLMKTLEVVFDLLTPLVIAWMVDGGIRAGDSSVVARGGGLLLLFAFLGFCSTLVCQKMASLTSQGMGTQVRHDLFEAIGRLSFQDLDAFGAPSLITRITNDVNQLQLAVAMLIRQVIRWPVLAVGSLVCALAIDPLLGSIFCICLPLTLGIFYAVMKKSIPYFASMQQKLDAIGRIVREALDGTRVIRAFSREDFEQARFEAAANDQAQTAVAVGRLSALLNPSTFLVLNGGICLVLFLGASQVWEGRLEQGQVMALIGYMNQLLVSVAFIANLVVIFTRATASLKRVDQVLEFEPSVPELATQPIQVRWEAPALRFCDASFAYPGAEKPALSHLSLSLEPGEVLGVIGGTGSGKSTLGNLIPRFYDVQSGAVEVFGANVRDYPFEQLRSLVAVTPQASSLLSGTIRDNLLWRNPRATDEELWAALRAAQAESFVAQKPLGLDEPVEAGGKNFSGGQRQRLCIARALVGQPSLLVLDDAASALDFATDAALRHSLRQLDSAPACVIISQRVASVRQAAKICVLDHGQVAGLGTHEELWESCPVYREICLSQMDAQEVLA</sequence>
<dbReference type="GO" id="GO:0140359">
    <property type="term" value="F:ABC-type transporter activity"/>
    <property type="evidence" value="ECO:0007669"/>
    <property type="project" value="InterPro"/>
</dbReference>
<evidence type="ECO:0000259" key="11">
    <source>
        <dbReference type="PROSITE" id="PS50929"/>
    </source>
</evidence>